<dbReference type="NCBIfam" id="TIGR00663">
    <property type="entry name" value="dnan"/>
    <property type="match status" value="1"/>
</dbReference>
<evidence type="ECO:0000256" key="7">
    <source>
        <dbReference type="ARBA" id="ARBA00022932"/>
    </source>
</evidence>
<evidence type="ECO:0000313" key="13">
    <source>
        <dbReference type="EMBL" id="OGY57325.1"/>
    </source>
</evidence>
<dbReference type="Proteomes" id="UP000178651">
    <property type="component" value="Unassembled WGS sequence"/>
</dbReference>
<dbReference type="GO" id="GO:0008408">
    <property type="term" value="F:3'-5' exonuclease activity"/>
    <property type="evidence" value="ECO:0007669"/>
    <property type="project" value="InterPro"/>
</dbReference>
<evidence type="ECO:0000256" key="8">
    <source>
        <dbReference type="ARBA" id="ARBA00023125"/>
    </source>
</evidence>
<evidence type="ECO:0000256" key="1">
    <source>
        <dbReference type="ARBA" id="ARBA00004496"/>
    </source>
</evidence>
<dbReference type="PANTHER" id="PTHR30478">
    <property type="entry name" value="DNA POLYMERASE III SUBUNIT BETA"/>
    <property type="match status" value="1"/>
</dbReference>
<comment type="subunit">
    <text evidence="9">Forms a ring-shaped head-to-tail homodimer around DNA.</text>
</comment>
<evidence type="ECO:0000256" key="3">
    <source>
        <dbReference type="ARBA" id="ARBA00022490"/>
    </source>
</evidence>
<organism evidence="13 14">
    <name type="scientific">Candidatus Colwellbacteria bacterium RIFCSPHIGHO2_02_FULL_43_15</name>
    <dbReference type="NCBI Taxonomy" id="1797686"/>
    <lineage>
        <taxon>Bacteria</taxon>
        <taxon>Candidatus Colwelliibacteriota</taxon>
    </lineage>
</organism>
<evidence type="ECO:0000313" key="14">
    <source>
        <dbReference type="Proteomes" id="UP000178651"/>
    </source>
</evidence>
<dbReference type="AlphaFoldDB" id="A0A1G1YY86"/>
<dbReference type="InterPro" id="IPR022634">
    <property type="entry name" value="DNA_polIII_beta_N"/>
</dbReference>
<dbReference type="SMART" id="SM00480">
    <property type="entry name" value="POL3Bc"/>
    <property type="match status" value="1"/>
</dbReference>
<comment type="similarity">
    <text evidence="2 9">Belongs to the beta sliding clamp family.</text>
</comment>
<dbReference type="Gene3D" id="3.10.150.10">
    <property type="entry name" value="DNA Polymerase III, subunit A, domain 2"/>
    <property type="match status" value="1"/>
</dbReference>
<dbReference type="PIRSF" id="PIRSF000804">
    <property type="entry name" value="DNA_pol_III_b"/>
    <property type="match status" value="1"/>
</dbReference>
<keyword evidence="8" id="KW-0238">DNA-binding</keyword>
<evidence type="ECO:0000256" key="5">
    <source>
        <dbReference type="ARBA" id="ARBA00022695"/>
    </source>
</evidence>
<proteinExistence type="inferred from homology"/>
<dbReference type="GO" id="GO:0009360">
    <property type="term" value="C:DNA polymerase III complex"/>
    <property type="evidence" value="ECO:0007669"/>
    <property type="project" value="InterPro"/>
</dbReference>
<dbReference type="GO" id="GO:0003677">
    <property type="term" value="F:DNA binding"/>
    <property type="evidence" value="ECO:0007669"/>
    <property type="project" value="UniProtKB-UniRule"/>
</dbReference>
<dbReference type="Gene3D" id="3.70.10.10">
    <property type="match status" value="1"/>
</dbReference>
<keyword evidence="7 9" id="KW-0239">DNA-directed DNA polymerase</keyword>
<evidence type="ECO:0000259" key="10">
    <source>
        <dbReference type="Pfam" id="PF00712"/>
    </source>
</evidence>
<feature type="domain" description="DNA polymerase III beta sliding clamp central" evidence="11">
    <location>
        <begin position="129"/>
        <end position="245"/>
    </location>
</feature>
<dbReference type="InterPro" id="IPR022635">
    <property type="entry name" value="DNA_polIII_beta_C"/>
</dbReference>
<name>A0A1G1YY86_9BACT</name>
<feature type="domain" description="DNA polymerase III beta sliding clamp N-terminal" evidence="10">
    <location>
        <begin position="1"/>
        <end position="117"/>
    </location>
</feature>
<sequence>MKLIILKNHLKAGLDAVGRAVTSNLNLPVLGNILIKTTNNQIKLSATNLEIAITKSVYGKIIEDGSITIPYGVLANIINNVSSERINLETKQNNLIIKTDNYEAKLSGIAESEFPIVPKVKEGKEYLEINGGLLKDNVERVIIAAGISDLRPEISGMLFRIESSELKLVATDTFRLAEGKIPNSQIKNNFKQGMDVIVPLKTAQEISKVIDAEDAVEIHIDNNQILFKTKELEMVSRLIEGKFPDYNSIVPKDTDIQVSTTKEDFISALKLTGSLGSRISEVKLKTGNKKVLEVYSSDNALGENNYLVPAKINGAESQISFNWRFLLDGIKAISGDQVLIGLNGESKPAMINAPGDATYFYVLMPIKQ</sequence>
<evidence type="ECO:0000256" key="2">
    <source>
        <dbReference type="ARBA" id="ARBA00010752"/>
    </source>
</evidence>
<gene>
    <name evidence="13" type="ORF">A3D47_01510</name>
</gene>
<evidence type="ECO:0000259" key="11">
    <source>
        <dbReference type="Pfam" id="PF02767"/>
    </source>
</evidence>
<dbReference type="GO" id="GO:0006271">
    <property type="term" value="P:DNA strand elongation involved in DNA replication"/>
    <property type="evidence" value="ECO:0007669"/>
    <property type="project" value="TreeGrafter"/>
</dbReference>
<reference evidence="13 14" key="1">
    <citation type="journal article" date="2016" name="Nat. Commun.">
        <title>Thousands of microbial genomes shed light on interconnected biogeochemical processes in an aquifer system.</title>
        <authorList>
            <person name="Anantharaman K."/>
            <person name="Brown C.T."/>
            <person name="Hug L.A."/>
            <person name="Sharon I."/>
            <person name="Castelle C.J."/>
            <person name="Probst A.J."/>
            <person name="Thomas B.C."/>
            <person name="Singh A."/>
            <person name="Wilkins M.J."/>
            <person name="Karaoz U."/>
            <person name="Brodie E.L."/>
            <person name="Williams K.H."/>
            <person name="Hubbard S.S."/>
            <person name="Banfield J.F."/>
        </authorList>
    </citation>
    <scope>NUCLEOTIDE SEQUENCE [LARGE SCALE GENOMIC DNA]</scope>
</reference>
<comment type="subcellular location">
    <subcellularLocation>
        <location evidence="1 9">Cytoplasm</location>
    </subcellularLocation>
</comment>
<comment type="function">
    <text evidence="9">Confers DNA tethering and processivity to DNA polymerases and other proteins. Acts as a clamp, forming a ring around DNA (a reaction catalyzed by the clamp-loading complex) which diffuses in an ATP-independent manner freely and bidirectionally along dsDNA. Initially characterized for its ability to contact the catalytic subunit of DNA polymerase III (Pol III), a complex, multichain enzyme responsible for most of the replicative synthesis in bacteria; Pol III exhibits 3'-5' exonuclease proofreading activity. The beta chain is required for initiation of replication as well as for processivity of DNA replication.</text>
</comment>
<feature type="domain" description="DNA polymerase III beta sliding clamp C-terminal" evidence="12">
    <location>
        <begin position="248"/>
        <end position="366"/>
    </location>
</feature>
<dbReference type="SUPFAM" id="SSF55979">
    <property type="entry name" value="DNA clamp"/>
    <property type="match status" value="3"/>
</dbReference>
<evidence type="ECO:0000256" key="6">
    <source>
        <dbReference type="ARBA" id="ARBA00022705"/>
    </source>
</evidence>
<keyword evidence="4 9" id="KW-0808">Transferase</keyword>
<dbReference type="CDD" id="cd00140">
    <property type="entry name" value="beta_clamp"/>
    <property type="match status" value="1"/>
</dbReference>
<dbReference type="GO" id="GO:0005737">
    <property type="term" value="C:cytoplasm"/>
    <property type="evidence" value="ECO:0007669"/>
    <property type="project" value="UniProtKB-SubCell"/>
</dbReference>
<dbReference type="Pfam" id="PF02767">
    <property type="entry name" value="DNA_pol3_beta_2"/>
    <property type="match status" value="1"/>
</dbReference>
<accession>A0A1G1YY86</accession>
<protein>
    <recommendedName>
        <fullName evidence="9">Beta sliding clamp</fullName>
    </recommendedName>
</protein>
<dbReference type="Pfam" id="PF00712">
    <property type="entry name" value="DNA_pol3_beta"/>
    <property type="match status" value="1"/>
</dbReference>
<keyword evidence="3 9" id="KW-0963">Cytoplasm</keyword>
<dbReference type="InterPro" id="IPR046938">
    <property type="entry name" value="DNA_clamp_sf"/>
</dbReference>
<evidence type="ECO:0000256" key="9">
    <source>
        <dbReference type="PIRNR" id="PIRNR000804"/>
    </source>
</evidence>
<evidence type="ECO:0000259" key="12">
    <source>
        <dbReference type="Pfam" id="PF02768"/>
    </source>
</evidence>
<keyword evidence="5 9" id="KW-0548">Nucleotidyltransferase</keyword>
<dbReference type="PANTHER" id="PTHR30478:SF0">
    <property type="entry name" value="BETA SLIDING CLAMP"/>
    <property type="match status" value="1"/>
</dbReference>
<comment type="caution">
    <text evidence="13">The sequence shown here is derived from an EMBL/GenBank/DDBJ whole genome shotgun (WGS) entry which is preliminary data.</text>
</comment>
<evidence type="ECO:0000256" key="4">
    <source>
        <dbReference type="ARBA" id="ARBA00022679"/>
    </source>
</evidence>
<dbReference type="GO" id="GO:0003887">
    <property type="term" value="F:DNA-directed DNA polymerase activity"/>
    <property type="evidence" value="ECO:0007669"/>
    <property type="project" value="UniProtKB-UniRule"/>
</dbReference>
<dbReference type="InterPro" id="IPR022637">
    <property type="entry name" value="DNA_polIII_beta_cen"/>
</dbReference>
<keyword evidence="6 9" id="KW-0235">DNA replication</keyword>
<dbReference type="Pfam" id="PF02768">
    <property type="entry name" value="DNA_pol3_beta_3"/>
    <property type="match status" value="1"/>
</dbReference>
<dbReference type="EMBL" id="MHIU01000037">
    <property type="protein sequence ID" value="OGY57325.1"/>
    <property type="molecule type" value="Genomic_DNA"/>
</dbReference>
<dbReference type="InterPro" id="IPR001001">
    <property type="entry name" value="DNA_polIII_beta"/>
</dbReference>